<protein>
    <recommendedName>
        <fullName evidence="4">Amine oxidase</fullName>
        <ecNumber evidence="4">1.4.3.-</ecNumber>
    </recommendedName>
</protein>
<dbReference type="Proteomes" id="UP000075714">
    <property type="component" value="Unassembled WGS sequence"/>
</dbReference>
<keyword evidence="4" id="KW-0560">Oxidoreductase</keyword>
<keyword evidence="4" id="KW-0186">Copper</keyword>
<dbReference type="EC" id="1.4.3.-" evidence="4"/>
<dbReference type="PANTHER" id="PTHR10638:SF86">
    <property type="entry name" value="COPPER AMINE OXIDASE 1-RELATED"/>
    <property type="match status" value="1"/>
</dbReference>
<evidence type="ECO:0000313" key="7">
    <source>
        <dbReference type="EMBL" id="KXZ42493.1"/>
    </source>
</evidence>
<comment type="similarity">
    <text evidence="4">Belongs to the copper/topaquinone oxidase family.</text>
</comment>
<dbReference type="OrthoDB" id="5379943at2759"/>
<dbReference type="PROSITE" id="PS01164">
    <property type="entry name" value="COPPER_AMINE_OXID_1"/>
    <property type="match status" value="1"/>
</dbReference>
<evidence type="ECO:0000256" key="5">
    <source>
        <dbReference type="SAM" id="MobiDB-lite"/>
    </source>
</evidence>
<dbReference type="GO" id="GO:0005507">
    <property type="term" value="F:copper ion binding"/>
    <property type="evidence" value="ECO:0007669"/>
    <property type="project" value="InterPro"/>
</dbReference>
<dbReference type="PANTHER" id="PTHR10638">
    <property type="entry name" value="COPPER AMINE OXIDASE"/>
    <property type="match status" value="1"/>
</dbReference>
<comment type="caution">
    <text evidence="7">The sequence shown here is derived from an EMBL/GenBank/DDBJ whole genome shotgun (WGS) entry which is preliminary data.</text>
</comment>
<comment type="PTM">
    <text evidence="3 4">Topaquinone (TPQ) is generated by copper-dependent autoxidation of a specific tyrosyl residue.</text>
</comment>
<comment type="cofactor">
    <cofactor evidence="4">
        <name>Cu cation</name>
        <dbReference type="ChEBI" id="CHEBI:23378"/>
    </cofactor>
    <text evidence="4">Contains 1 topaquinone per subunit.</text>
</comment>
<sequence>MAAVNGLELGCDCLGHIQYLDAVVNNAKGEPVVIRKAVCVHEEDAGSHHWDCRTNHSEVRRSRRLVVSMVSTFMNYEYCLYWYFYTDGSIHFELKLTGILSTRYVCGFSLKPDGFFAANPALDLPPEKDPASREEGAVGQPPQPGAAACCVAQSKL</sequence>
<dbReference type="Gene3D" id="2.70.98.20">
    <property type="entry name" value="Copper amine oxidase, catalytic domain"/>
    <property type="match status" value="1"/>
</dbReference>
<dbReference type="GO" id="GO:0048038">
    <property type="term" value="F:quinone binding"/>
    <property type="evidence" value="ECO:0007669"/>
    <property type="project" value="InterPro"/>
</dbReference>
<dbReference type="Pfam" id="PF01179">
    <property type="entry name" value="Cu_amine_oxid"/>
    <property type="match status" value="1"/>
</dbReference>
<dbReference type="AlphaFoldDB" id="A0A150FXZ6"/>
<gene>
    <name evidence="7" type="ORF">GPECTOR_141g691</name>
</gene>
<feature type="region of interest" description="Disordered" evidence="5">
    <location>
        <begin position="126"/>
        <end position="156"/>
    </location>
</feature>
<evidence type="ECO:0000256" key="1">
    <source>
        <dbReference type="ARBA" id="ARBA00001935"/>
    </source>
</evidence>
<reference evidence="8" key="1">
    <citation type="journal article" date="2016" name="Nat. Commun.">
        <title>The Gonium pectorale genome demonstrates co-option of cell cycle regulation during the evolution of multicellularity.</title>
        <authorList>
            <person name="Hanschen E.R."/>
            <person name="Marriage T.N."/>
            <person name="Ferris P.J."/>
            <person name="Hamaji T."/>
            <person name="Toyoda A."/>
            <person name="Fujiyama A."/>
            <person name="Neme R."/>
            <person name="Noguchi H."/>
            <person name="Minakuchi Y."/>
            <person name="Suzuki M."/>
            <person name="Kawai-Toyooka H."/>
            <person name="Smith D.R."/>
            <person name="Sparks H."/>
            <person name="Anderson J."/>
            <person name="Bakaric R."/>
            <person name="Luria V."/>
            <person name="Karger A."/>
            <person name="Kirschner M.W."/>
            <person name="Durand P.M."/>
            <person name="Michod R.E."/>
            <person name="Nozaki H."/>
            <person name="Olson B.J."/>
        </authorList>
    </citation>
    <scope>NUCLEOTIDE SEQUENCE [LARGE SCALE GENOMIC DNA]</scope>
    <source>
        <strain evidence="8">NIES-2863</strain>
    </source>
</reference>
<keyword evidence="3 4" id="KW-0801">TPQ</keyword>
<comment type="subunit">
    <text evidence="2">Homodimer.</text>
</comment>
<dbReference type="GO" id="GO:0009308">
    <property type="term" value="P:amine metabolic process"/>
    <property type="evidence" value="ECO:0007669"/>
    <property type="project" value="UniProtKB-UniRule"/>
</dbReference>
<dbReference type="STRING" id="33097.A0A150FXZ6"/>
<feature type="modified residue" description="2',4',5'-topaquinone" evidence="3">
    <location>
        <position position="76"/>
    </location>
</feature>
<dbReference type="InterPro" id="IPR049948">
    <property type="entry name" value="Cu_Am_ox_TPQ-bd"/>
</dbReference>
<feature type="compositionally biased region" description="Basic and acidic residues" evidence="5">
    <location>
        <begin position="126"/>
        <end position="136"/>
    </location>
</feature>
<dbReference type="InterPro" id="IPR015798">
    <property type="entry name" value="Cu_amine_oxidase_C"/>
</dbReference>
<organism evidence="7 8">
    <name type="scientific">Gonium pectorale</name>
    <name type="common">Green alga</name>
    <dbReference type="NCBI Taxonomy" id="33097"/>
    <lineage>
        <taxon>Eukaryota</taxon>
        <taxon>Viridiplantae</taxon>
        <taxon>Chlorophyta</taxon>
        <taxon>core chlorophytes</taxon>
        <taxon>Chlorophyceae</taxon>
        <taxon>CS clade</taxon>
        <taxon>Chlamydomonadales</taxon>
        <taxon>Volvocaceae</taxon>
        <taxon>Gonium</taxon>
    </lineage>
</organism>
<feature type="compositionally biased region" description="Low complexity" evidence="5">
    <location>
        <begin position="137"/>
        <end position="156"/>
    </location>
</feature>
<keyword evidence="4" id="KW-0479">Metal-binding</keyword>
<dbReference type="InterPro" id="IPR036460">
    <property type="entry name" value="Cu_amine_oxidase_C_sf"/>
</dbReference>
<evidence type="ECO:0000259" key="6">
    <source>
        <dbReference type="Pfam" id="PF01179"/>
    </source>
</evidence>
<keyword evidence="8" id="KW-1185">Reference proteome</keyword>
<evidence type="ECO:0000256" key="3">
    <source>
        <dbReference type="PIRSR" id="PIRSR600269-51"/>
    </source>
</evidence>
<proteinExistence type="inferred from homology"/>
<name>A0A150FXZ6_GONPE</name>
<dbReference type="InterPro" id="IPR000269">
    <property type="entry name" value="Cu_amine_oxidase"/>
</dbReference>
<dbReference type="SUPFAM" id="SSF49998">
    <property type="entry name" value="Amine oxidase catalytic domain"/>
    <property type="match status" value="1"/>
</dbReference>
<accession>A0A150FXZ6</accession>
<dbReference type="GO" id="GO:0008131">
    <property type="term" value="F:primary methylamine oxidase activity"/>
    <property type="evidence" value="ECO:0007669"/>
    <property type="project" value="InterPro"/>
</dbReference>
<evidence type="ECO:0000256" key="2">
    <source>
        <dbReference type="ARBA" id="ARBA00011738"/>
    </source>
</evidence>
<dbReference type="EMBL" id="LSYV01000141">
    <property type="protein sequence ID" value="KXZ42493.1"/>
    <property type="molecule type" value="Genomic_DNA"/>
</dbReference>
<comment type="cofactor">
    <cofactor evidence="1">
        <name>Cu cation</name>
        <dbReference type="ChEBI" id="CHEBI:23378"/>
    </cofactor>
</comment>
<evidence type="ECO:0000313" key="8">
    <source>
        <dbReference type="Proteomes" id="UP000075714"/>
    </source>
</evidence>
<evidence type="ECO:0000256" key="4">
    <source>
        <dbReference type="RuleBase" id="RU000672"/>
    </source>
</evidence>
<feature type="domain" description="Copper amine oxidase catalytic" evidence="6">
    <location>
        <begin position="4"/>
        <end position="105"/>
    </location>
</feature>